<protein>
    <submittedName>
        <fullName evidence="2">Uncharacterized protein</fullName>
    </submittedName>
</protein>
<feature type="region of interest" description="Disordered" evidence="1">
    <location>
        <begin position="1"/>
        <end position="57"/>
    </location>
</feature>
<name>A0A0F7L8A4_9VIRU</name>
<evidence type="ECO:0000313" key="2">
    <source>
        <dbReference type="EMBL" id="AKH47226.1"/>
    </source>
</evidence>
<organism evidence="2">
    <name type="scientific">uncultured marine virus</name>
    <dbReference type="NCBI Taxonomy" id="186617"/>
    <lineage>
        <taxon>Viruses</taxon>
        <taxon>environmental samples</taxon>
    </lineage>
</organism>
<feature type="region of interest" description="Disordered" evidence="1">
    <location>
        <begin position="85"/>
        <end position="117"/>
    </location>
</feature>
<feature type="compositionally biased region" description="Basic residues" evidence="1">
    <location>
        <begin position="1"/>
        <end position="11"/>
    </location>
</feature>
<evidence type="ECO:0000256" key="1">
    <source>
        <dbReference type="SAM" id="MobiDB-lite"/>
    </source>
</evidence>
<feature type="compositionally biased region" description="Basic and acidic residues" evidence="1">
    <location>
        <begin position="46"/>
        <end position="57"/>
    </location>
</feature>
<reference evidence="2" key="1">
    <citation type="journal article" date="2015" name="Front. Microbiol.">
        <title>Combining genomic sequencing methods to explore viral diversity and reveal potential virus-host interactions.</title>
        <authorList>
            <person name="Chow C.E."/>
            <person name="Winget D.M."/>
            <person name="White R.A.III."/>
            <person name="Hallam S.J."/>
            <person name="Suttle C.A."/>
        </authorList>
    </citation>
    <scope>NUCLEOTIDE SEQUENCE</scope>
    <source>
        <strain evidence="2">Anoxic2_5</strain>
    </source>
</reference>
<proteinExistence type="predicted"/>
<accession>A0A0F7L8A4</accession>
<dbReference type="EMBL" id="KR029589">
    <property type="protein sequence ID" value="AKH47226.1"/>
    <property type="molecule type" value="Genomic_DNA"/>
</dbReference>
<reference evidence="2" key="2">
    <citation type="submission" date="2015-03" db="EMBL/GenBank/DDBJ databases">
        <authorList>
            <person name="Chow C.-E.T."/>
            <person name="Winget D.M."/>
            <person name="White R.A.III."/>
            <person name="Hallam S.J."/>
            <person name="Suttle C.A."/>
        </authorList>
    </citation>
    <scope>NUCLEOTIDE SEQUENCE</scope>
    <source>
        <strain evidence="2">Anoxic2_5</strain>
    </source>
</reference>
<sequence length="117" mass="12663">MPATGHQRRQPHHPDAGWDGAETARLWLQDHRPAGCSRAPAQRGFHGMEPERPEEATPARLRAQQLLQLLEIRPSLALPIASAAGMGSSSATNVRGPAMKRHGPPYTAQPPTLEPTT</sequence>